<reference evidence="2" key="1">
    <citation type="journal article" date="2017" name="Dev. Biol.">
        <title>Genetic dissection of the planarian reproductive system through characterization of Schmidtea mediterranea CPEB homologs.</title>
        <authorList>
            <person name="Rouhana L."/>
            <person name="Tasaki J."/>
            <person name="Saberi A."/>
            <person name="Newmark P.A."/>
        </authorList>
    </citation>
    <scope>NUCLEOTIDE SEQUENCE</scope>
</reference>
<evidence type="ECO:0000256" key="1">
    <source>
        <dbReference type="SAM" id="SignalP"/>
    </source>
</evidence>
<name>A0A1W6I195_SCHMD</name>
<dbReference type="EMBL" id="KY847534">
    <property type="protein sequence ID" value="ARM37836.1"/>
    <property type="molecule type" value="mRNA"/>
</dbReference>
<sequence length="108" mass="12822">MFSMFKIVIGFLVLQTLFISNHSKSSKIAWDENFEAYIQRRLEFSNHSLPYSLNNCKSCLSYARKNLQLCVTCVAYGIHCMDYSKMSFKKIFNESFKYCIDFRRGRIR</sequence>
<proteinExistence type="evidence at transcript level"/>
<organism evidence="2">
    <name type="scientific">Schmidtea mediterranea</name>
    <name type="common">Freshwater planarian flatworm</name>
    <dbReference type="NCBI Taxonomy" id="79327"/>
    <lineage>
        <taxon>Eukaryota</taxon>
        <taxon>Metazoa</taxon>
        <taxon>Spiralia</taxon>
        <taxon>Lophotrochozoa</taxon>
        <taxon>Platyhelminthes</taxon>
        <taxon>Rhabditophora</taxon>
        <taxon>Seriata</taxon>
        <taxon>Tricladida</taxon>
        <taxon>Continenticola</taxon>
        <taxon>Geoplanoidea</taxon>
        <taxon>Dugesiidae</taxon>
        <taxon>Schmidtea</taxon>
    </lineage>
</organism>
<keyword evidence="1" id="KW-0732">Signal</keyword>
<accession>A0A1W6I195</accession>
<dbReference type="AlphaFoldDB" id="A0A1W6I195"/>
<evidence type="ECO:0000313" key="2">
    <source>
        <dbReference type="EMBL" id="ARM37836.1"/>
    </source>
</evidence>
<feature type="chain" id="PRO_5013184739" evidence="1">
    <location>
        <begin position="24"/>
        <end position="108"/>
    </location>
</feature>
<feature type="signal peptide" evidence="1">
    <location>
        <begin position="1"/>
        <end position="23"/>
    </location>
</feature>
<protein>
    <submittedName>
        <fullName evidence="2">Capsule tanning factor 1</fullName>
    </submittedName>
</protein>